<dbReference type="InterPro" id="IPR036614">
    <property type="entry name" value="RusA-like_sf"/>
</dbReference>
<proteinExistence type="predicted"/>
<dbReference type="EMBL" id="ON191531">
    <property type="protein sequence ID" value="URG17412.1"/>
    <property type="molecule type" value="Genomic_DNA"/>
</dbReference>
<keyword evidence="2" id="KW-1185">Reference proteome</keyword>
<sequence length="178" mass="20114">MIIKDAFILNVNPESWKVPPFSVGRRGGGYFPVAGQDQGNAAYKEAVRESLLADGAEMREPPYHLHLIFWRQLDTYTTAKGSDHTKHWSDSTNMQKLTEDACQGVIINDDKHVRLVTSQIVEQDTDTQPTVVVLLKSGIDPTPIWLPEGFEYVRPYITEARQEFAAPKKGFDNSWPPK</sequence>
<dbReference type="GO" id="GO:0000287">
    <property type="term" value="F:magnesium ion binding"/>
    <property type="evidence" value="ECO:0007669"/>
    <property type="project" value="InterPro"/>
</dbReference>
<dbReference type="InterPro" id="IPR008822">
    <property type="entry name" value="Endonuclease_RusA-like"/>
</dbReference>
<gene>
    <name evidence="1" type="ORF">Mbo2_042</name>
</gene>
<dbReference type="Gene3D" id="3.30.1330.70">
    <property type="entry name" value="Holliday junction resolvase RusA"/>
    <property type="match status" value="1"/>
</dbReference>
<protein>
    <submittedName>
        <fullName evidence="1">Holliday junction resolvase</fullName>
    </submittedName>
</protein>
<accession>A0A9E7L9X2</accession>
<name>A0A9E7L9X2_9CAUD</name>
<dbReference type="GO" id="GO:0006310">
    <property type="term" value="P:DNA recombination"/>
    <property type="evidence" value="ECO:0007669"/>
    <property type="project" value="InterPro"/>
</dbReference>
<dbReference type="SUPFAM" id="SSF103084">
    <property type="entry name" value="Holliday junction resolvase RusA"/>
    <property type="match status" value="1"/>
</dbReference>
<evidence type="ECO:0000313" key="2">
    <source>
        <dbReference type="Proteomes" id="UP001057233"/>
    </source>
</evidence>
<dbReference type="Proteomes" id="UP001057233">
    <property type="component" value="Segment"/>
</dbReference>
<organism evidence="1 2">
    <name type="scientific">Rhodococcus phage Mbo2</name>
    <dbReference type="NCBI Taxonomy" id="2936911"/>
    <lineage>
        <taxon>Viruses</taxon>
        <taxon>Duplodnaviria</taxon>
        <taxon>Heunggongvirae</taxon>
        <taxon>Uroviricota</taxon>
        <taxon>Caudoviricetes</taxon>
        <taxon>Caudoviricetes incertae sedis</taxon>
        <taxon>Mboduovirus</taxon>
        <taxon>Mboduovirus mbo2</taxon>
    </lineage>
</organism>
<reference evidence="1" key="1">
    <citation type="submission" date="2022-04" db="EMBL/GenBank/DDBJ databases">
        <authorList>
            <person name="Hwangbo M."/>
            <person name="Wang B."/>
            <person name="Gill J.J."/>
            <person name="Chu K.-H."/>
            <person name="Young R."/>
        </authorList>
    </citation>
    <scope>NUCLEOTIDE SEQUENCE</scope>
</reference>
<evidence type="ECO:0000313" key="1">
    <source>
        <dbReference type="EMBL" id="URG17412.1"/>
    </source>
</evidence>
<dbReference type="Pfam" id="PF05866">
    <property type="entry name" value="RusA"/>
    <property type="match status" value="1"/>
</dbReference>
<dbReference type="GO" id="GO:0006281">
    <property type="term" value="P:DNA repair"/>
    <property type="evidence" value="ECO:0007669"/>
    <property type="project" value="InterPro"/>
</dbReference>